<dbReference type="SUPFAM" id="SSF49899">
    <property type="entry name" value="Concanavalin A-like lectins/glucanases"/>
    <property type="match status" value="1"/>
</dbReference>
<dbReference type="GO" id="GO:0004674">
    <property type="term" value="F:protein serine/threonine kinase activity"/>
    <property type="evidence" value="ECO:0007669"/>
    <property type="project" value="UniProtKB-KW"/>
</dbReference>
<dbReference type="SMART" id="SM00220">
    <property type="entry name" value="S_TKc"/>
    <property type="match status" value="1"/>
</dbReference>
<evidence type="ECO:0000256" key="3">
    <source>
        <dbReference type="ARBA" id="ARBA00010217"/>
    </source>
</evidence>
<reference evidence="19" key="1">
    <citation type="submission" date="2020-02" db="EMBL/GenBank/DDBJ databases">
        <authorList>
            <person name="Scholz U."/>
            <person name="Mascher M."/>
            <person name="Fiebig A."/>
        </authorList>
    </citation>
    <scope>NUCLEOTIDE SEQUENCE</scope>
</reference>
<keyword evidence="5" id="KW-0723">Serine/threonine-protein kinase</keyword>
<comment type="subcellular location">
    <subcellularLocation>
        <location evidence="1">Membrane</location>
        <topology evidence="1">Single-pass type I membrane protein</topology>
    </subcellularLocation>
</comment>
<sequence>MEMAAAGVFFLYLLSLCRVFSPVSGVDFLLNSIKPGDLTLVRDARLEGSVVRLTNDSNQFSLGRAFYPAKLIMLRNSSGGAAAVSSFSTSFVFSVLPKDRSNPGFGIAFVLSATTAVPGLTGQYFGLFSDNTTLVRAPLLAVEFDTGRNPEFREPDGNHVGIDLNFIESSVLAAAGYYRTGAAGGQEFVPVDMRSGRNVRAWVDFDGPRRLIEVTVAPVEVVQKPPRPLISYANPELTEYLSEKMFVGFSASKTQWVEAQRVLAWSLRDDGLPARDINTTGLPVFATAPPSSSSSPLKNLAAGLSGAAAALALGVGAFFFFHWRSRRRRRGGGEEDEMEEWEKEYWPHRFAYAELVAATGGFSAERLVGSGGFGKVYRGVFPKDGKGDAGTGVGGETAEVAVKCVSHDSKQGLKEFMAEISSMGRLRHKNLVHIKGWCRRGKQLILVYDFMPNGSLSRWIFPSPFAAAGSAKAAAAPLLGWEGRRRVLADVAEGLQYLHHGWDQVVLHRDVKSSNILLDDGMRGRLGDFGLAKLQQHGEAPSRTRVVGTLGYLAPELAREPAPTAASDVYSFGVVALEVACGRRPIEMAEDAEEDDFLLLEWVRSLYAGGRLLEAADPRLEGDYPPAEMELVLKLGMACCHPVPANRPSMKEVVALLLAAGGQPPLSSGR</sequence>
<dbReference type="SUPFAM" id="SSF56112">
    <property type="entry name" value="Protein kinase-like (PK-like)"/>
    <property type="match status" value="1"/>
</dbReference>
<dbReference type="OrthoDB" id="771983at2759"/>
<dbReference type="Gene3D" id="1.10.510.10">
    <property type="entry name" value="Transferase(Phosphotransferase) domain 1"/>
    <property type="match status" value="1"/>
</dbReference>
<keyword evidence="6 16" id="KW-0812">Transmembrane</keyword>
<comment type="catalytic activity">
    <reaction evidence="14">
        <text>L-threonyl-[protein] + ATP = O-phospho-L-threonyl-[protein] + ADP + H(+)</text>
        <dbReference type="Rhea" id="RHEA:46608"/>
        <dbReference type="Rhea" id="RHEA-COMP:11060"/>
        <dbReference type="Rhea" id="RHEA-COMP:11605"/>
        <dbReference type="ChEBI" id="CHEBI:15378"/>
        <dbReference type="ChEBI" id="CHEBI:30013"/>
        <dbReference type="ChEBI" id="CHEBI:30616"/>
        <dbReference type="ChEBI" id="CHEBI:61977"/>
        <dbReference type="ChEBI" id="CHEBI:456216"/>
        <dbReference type="EC" id="2.7.11.1"/>
    </reaction>
</comment>
<dbReference type="InterPro" id="IPR001220">
    <property type="entry name" value="Legume_lectin_dom"/>
</dbReference>
<dbReference type="FunFam" id="1.10.510.10:FF:000108">
    <property type="entry name" value="L-type lectin-domain containing receptor kinase S.4"/>
    <property type="match status" value="1"/>
</dbReference>
<evidence type="ECO:0000256" key="16">
    <source>
        <dbReference type="SAM" id="Phobius"/>
    </source>
</evidence>
<dbReference type="Pfam" id="PF00069">
    <property type="entry name" value="Pkinase"/>
    <property type="match status" value="1"/>
</dbReference>
<dbReference type="GO" id="GO:0005524">
    <property type="term" value="F:ATP binding"/>
    <property type="evidence" value="ECO:0007669"/>
    <property type="project" value="UniProtKB-KW"/>
</dbReference>
<dbReference type="InterPro" id="IPR050528">
    <property type="entry name" value="L-type_Lectin-RKs"/>
</dbReference>
<evidence type="ECO:0000256" key="11">
    <source>
        <dbReference type="ARBA" id="ARBA00022840"/>
    </source>
</evidence>
<dbReference type="PANTHER" id="PTHR27007">
    <property type="match status" value="1"/>
</dbReference>
<keyword evidence="10" id="KW-0808">Transferase</keyword>
<evidence type="ECO:0000256" key="15">
    <source>
        <dbReference type="ARBA" id="ARBA00048679"/>
    </source>
</evidence>
<evidence type="ECO:0000256" key="1">
    <source>
        <dbReference type="ARBA" id="ARBA00004479"/>
    </source>
</evidence>
<feature type="transmembrane region" description="Helical" evidence="16">
    <location>
        <begin position="300"/>
        <end position="321"/>
    </location>
</feature>
<dbReference type="EMBL" id="LR746274">
    <property type="protein sequence ID" value="CAA7404820.1"/>
    <property type="molecule type" value="Genomic_DNA"/>
</dbReference>
<evidence type="ECO:0000256" key="8">
    <source>
        <dbReference type="ARBA" id="ARBA00022734"/>
    </source>
</evidence>
<evidence type="ECO:0000313" key="20">
    <source>
        <dbReference type="Proteomes" id="UP000663760"/>
    </source>
</evidence>
<dbReference type="Pfam" id="PF00139">
    <property type="entry name" value="Lectin_legB"/>
    <property type="match status" value="1"/>
</dbReference>
<name>A0A7I8L4G1_SPIIN</name>
<feature type="domain" description="Protein kinase" evidence="18">
    <location>
        <begin position="362"/>
        <end position="666"/>
    </location>
</feature>
<feature type="signal peptide" evidence="17">
    <location>
        <begin position="1"/>
        <end position="25"/>
    </location>
</feature>
<comment type="catalytic activity">
    <reaction evidence="15">
        <text>L-seryl-[protein] + ATP = O-phospho-L-seryl-[protein] + ADP + H(+)</text>
        <dbReference type="Rhea" id="RHEA:17989"/>
        <dbReference type="Rhea" id="RHEA-COMP:9863"/>
        <dbReference type="Rhea" id="RHEA-COMP:11604"/>
        <dbReference type="ChEBI" id="CHEBI:15378"/>
        <dbReference type="ChEBI" id="CHEBI:29999"/>
        <dbReference type="ChEBI" id="CHEBI:30616"/>
        <dbReference type="ChEBI" id="CHEBI:83421"/>
        <dbReference type="ChEBI" id="CHEBI:456216"/>
        <dbReference type="EC" id="2.7.11.1"/>
    </reaction>
</comment>
<evidence type="ECO:0000256" key="6">
    <source>
        <dbReference type="ARBA" id="ARBA00022692"/>
    </source>
</evidence>
<dbReference type="Gene3D" id="3.30.200.20">
    <property type="entry name" value="Phosphorylase Kinase, domain 1"/>
    <property type="match status" value="1"/>
</dbReference>
<dbReference type="InterPro" id="IPR008271">
    <property type="entry name" value="Ser/Thr_kinase_AS"/>
</dbReference>
<dbReference type="InterPro" id="IPR000719">
    <property type="entry name" value="Prot_kinase_dom"/>
</dbReference>
<proteinExistence type="inferred from homology"/>
<keyword evidence="13 16" id="KW-0472">Membrane</keyword>
<dbReference type="GO" id="GO:0016020">
    <property type="term" value="C:membrane"/>
    <property type="evidence" value="ECO:0007669"/>
    <property type="project" value="UniProtKB-SubCell"/>
</dbReference>
<dbReference type="GO" id="GO:0030246">
    <property type="term" value="F:carbohydrate binding"/>
    <property type="evidence" value="ECO:0007669"/>
    <property type="project" value="UniProtKB-KW"/>
</dbReference>
<evidence type="ECO:0000259" key="18">
    <source>
        <dbReference type="PROSITE" id="PS50011"/>
    </source>
</evidence>
<organism evidence="19 20">
    <name type="scientific">Spirodela intermedia</name>
    <name type="common">Intermediate duckweed</name>
    <dbReference type="NCBI Taxonomy" id="51605"/>
    <lineage>
        <taxon>Eukaryota</taxon>
        <taxon>Viridiplantae</taxon>
        <taxon>Streptophyta</taxon>
        <taxon>Embryophyta</taxon>
        <taxon>Tracheophyta</taxon>
        <taxon>Spermatophyta</taxon>
        <taxon>Magnoliopsida</taxon>
        <taxon>Liliopsida</taxon>
        <taxon>Araceae</taxon>
        <taxon>Lemnoideae</taxon>
        <taxon>Spirodela</taxon>
    </lineage>
</organism>
<evidence type="ECO:0000256" key="12">
    <source>
        <dbReference type="ARBA" id="ARBA00022989"/>
    </source>
</evidence>
<feature type="chain" id="PRO_5029483295" description="non-specific serine/threonine protein kinase" evidence="17">
    <location>
        <begin position="26"/>
        <end position="670"/>
    </location>
</feature>
<keyword evidence="10" id="KW-0418">Kinase</keyword>
<dbReference type="Gene3D" id="2.60.120.200">
    <property type="match status" value="1"/>
</dbReference>
<keyword evidence="11" id="KW-0067">ATP-binding</keyword>
<comment type="similarity">
    <text evidence="2">In the N-terminal section; belongs to the leguminous lectin family.</text>
</comment>
<evidence type="ECO:0000256" key="9">
    <source>
        <dbReference type="ARBA" id="ARBA00022741"/>
    </source>
</evidence>
<keyword evidence="7 17" id="KW-0732">Signal</keyword>
<dbReference type="AlphaFoldDB" id="A0A7I8L4G1"/>
<dbReference type="PROSITE" id="PS50011">
    <property type="entry name" value="PROTEIN_KINASE_DOM"/>
    <property type="match status" value="1"/>
</dbReference>
<dbReference type="EC" id="2.7.11.1" evidence="4"/>
<evidence type="ECO:0000256" key="2">
    <source>
        <dbReference type="ARBA" id="ARBA00008536"/>
    </source>
</evidence>
<dbReference type="CDD" id="cd06899">
    <property type="entry name" value="lectin_legume_LecRK_Arcelin_ConA"/>
    <property type="match status" value="1"/>
</dbReference>
<evidence type="ECO:0000256" key="17">
    <source>
        <dbReference type="SAM" id="SignalP"/>
    </source>
</evidence>
<dbReference type="InterPro" id="IPR011009">
    <property type="entry name" value="Kinase-like_dom_sf"/>
</dbReference>
<protein>
    <recommendedName>
        <fullName evidence="4">non-specific serine/threonine protein kinase</fullName>
        <ecNumber evidence="4">2.7.11.1</ecNumber>
    </recommendedName>
</protein>
<evidence type="ECO:0000256" key="14">
    <source>
        <dbReference type="ARBA" id="ARBA00047899"/>
    </source>
</evidence>
<evidence type="ECO:0000256" key="5">
    <source>
        <dbReference type="ARBA" id="ARBA00022527"/>
    </source>
</evidence>
<keyword evidence="8" id="KW-0430">Lectin</keyword>
<keyword evidence="9" id="KW-0547">Nucleotide-binding</keyword>
<accession>A0A7I8L4G1</accession>
<gene>
    <name evidence="19" type="ORF">SI8410_11015498</name>
</gene>
<comment type="similarity">
    <text evidence="3">In the C-terminal section; belongs to the protein kinase superfamily. Ser/Thr protein kinase family.</text>
</comment>
<dbReference type="InterPro" id="IPR013320">
    <property type="entry name" value="ConA-like_dom_sf"/>
</dbReference>
<evidence type="ECO:0000256" key="7">
    <source>
        <dbReference type="ARBA" id="ARBA00022729"/>
    </source>
</evidence>
<evidence type="ECO:0000256" key="4">
    <source>
        <dbReference type="ARBA" id="ARBA00012513"/>
    </source>
</evidence>
<keyword evidence="12 16" id="KW-1133">Transmembrane helix</keyword>
<evidence type="ECO:0000256" key="10">
    <source>
        <dbReference type="ARBA" id="ARBA00022777"/>
    </source>
</evidence>
<dbReference type="Proteomes" id="UP000663760">
    <property type="component" value="Chromosome 11"/>
</dbReference>
<keyword evidence="20" id="KW-1185">Reference proteome</keyword>
<evidence type="ECO:0000313" key="19">
    <source>
        <dbReference type="EMBL" id="CAA7404820.1"/>
    </source>
</evidence>
<evidence type="ECO:0000256" key="13">
    <source>
        <dbReference type="ARBA" id="ARBA00023136"/>
    </source>
</evidence>
<dbReference type="PROSITE" id="PS00108">
    <property type="entry name" value="PROTEIN_KINASE_ST"/>
    <property type="match status" value="1"/>
</dbReference>